<gene>
    <name evidence="2" type="ORF">SAMN04488121_1011327</name>
</gene>
<evidence type="ECO:0000259" key="1">
    <source>
        <dbReference type="Pfam" id="PF03724"/>
    </source>
</evidence>
<dbReference type="STRING" id="104663.SAMN04488121_1011327"/>
<dbReference type="Gene3D" id="2.40.128.270">
    <property type="match status" value="1"/>
</dbReference>
<accession>A0A1G7JPX1</accession>
<evidence type="ECO:0000313" key="2">
    <source>
        <dbReference type="EMBL" id="SDF26926.1"/>
    </source>
</evidence>
<feature type="domain" description="DUF306" evidence="1">
    <location>
        <begin position="29"/>
        <end position="127"/>
    </location>
</feature>
<dbReference type="InterPro" id="IPR005184">
    <property type="entry name" value="DUF306_Meta_HslJ"/>
</dbReference>
<dbReference type="EMBL" id="FNBN01000001">
    <property type="protein sequence ID" value="SDF26926.1"/>
    <property type="molecule type" value="Genomic_DNA"/>
</dbReference>
<protein>
    <submittedName>
        <fullName evidence="2">Heat shock protein HslJ</fullName>
    </submittedName>
</protein>
<evidence type="ECO:0000313" key="3">
    <source>
        <dbReference type="Proteomes" id="UP000199045"/>
    </source>
</evidence>
<reference evidence="2 3" key="1">
    <citation type="submission" date="2016-10" db="EMBL/GenBank/DDBJ databases">
        <authorList>
            <person name="de Groot N.N."/>
        </authorList>
    </citation>
    <scope>NUCLEOTIDE SEQUENCE [LARGE SCALE GENOMIC DNA]</scope>
    <source>
        <strain evidence="2 3">DSM 527</strain>
    </source>
</reference>
<name>A0A1G7JPX1_CHIFI</name>
<dbReference type="OrthoDB" id="880459at2"/>
<dbReference type="InterPro" id="IPR053147">
    <property type="entry name" value="Hsp_HslJ-like"/>
</dbReference>
<proteinExistence type="predicted"/>
<dbReference type="Proteomes" id="UP000199045">
    <property type="component" value="Unassembled WGS sequence"/>
</dbReference>
<dbReference type="AlphaFoldDB" id="A0A1G7JPX1"/>
<dbReference type="PANTHER" id="PTHR35535">
    <property type="entry name" value="HEAT SHOCK PROTEIN HSLJ"/>
    <property type="match status" value="1"/>
</dbReference>
<dbReference type="RefSeq" id="WP_089829688.1">
    <property type="nucleotide sequence ID" value="NZ_FNBN01000001.1"/>
</dbReference>
<dbReference type="InterPro" id="IPR038670">
    <property type="entry name" value="HslJ-like_sf"/>
</dbReference>
<keyword evidence="2" id="KW-0346">Stress response</keyword>
<sequence>MVRLTAMLLVLLANTCNQQKVVKQQIGSIQDKRWSLVNMNGTVQEKSPIWLEFDTATHRFSGNGGCNKVAGEYELDGNEISFGKVISTRMACIDAQANERESAFLRMLSDRTYTVKFEERQLQFRDSGRIAMLFDGFKKTAITK</sequence>
<dbReference type="PANTHER" id="PTHR35535:SF2">
    <property type="entry name" value="DUF306 DOMAIN-CONTAINING PROTEIN"/>
    <property type="match status" value="1"/>
</dbReference>
<organism evidence="2 3">
    <name type="scientific">Chitinophaga filiformis</name>
    <name type="common">Myxococcus filiformis</name>
    <name type="synonym">Flexibacter filiformis</name>
    <dbReference type="NCBI Taxonomy" id="104663"/>
    <lineage>
        <taxon>Bacteria</taxon>
        <taxon>Pseudomonadati</taxon>
        <taxon>Bacteroidota</taxon>
        <taxon>Chitinophagia</taxon>
        <taxon>Chitinophagales</taxon>
        <taxon>Chitinophagaceae</taxon>
        <taxon>Chitinophaga</taxon>
    </lineage>
</organism>
<dbReference type="Pfam" id="PF03724">
    <property type="entry name" value="META"/>
    <property type="match status" value="1"/>
</dbReference>